<accession>A0AAW1TQJ2</accession>
<evidence type="ECO:0000256" key="6">
    <source>
        <dbReference type="SAM" id="MobiDB-lite"/>
    </source>
</evidence>
<keyword evidence="2" id="KW-0963">Cytoplasm</keyword>
<feature type="region of interest" description="Disordered" evidence="6">
    <location>
        <begin position="1"/>
        <end position="37"/>
    </location>
</feature>
<feature type="compositionally biased region" description="Basic residues" evidence="6">
    <location>
        <begin position="1"/>
        <end position="27"/>
    </location>
</feature>
<dbReference type="InterPro" id="IPR051877">
    <property type="entry name" value="Centriole_BasalBody_StrucProt"/>
</dbReference>
<reference evidence="7 8" key="1">
    <citation type="submission" date="2023-03" db="EMBL/GenBank/DDBJ databases">
        <title>Genome insight into feeding habits of ladybird beetles.</title>
        <authorList>
            <person name="Li H.-S."/>
            <person name="Huang Y.-H."/>
            <person name="Pang H."/>
        </authorList>
    </citation>
    <scope>NUCLEOTIDE SEQUENCE [LARGE SCALE GENOMIC DNA]</scope>
    <source>
        <strain evidence="7">SYSU_2023b</strain>
        <tissue evidence="7">Whole body</tissue>
    </source>
</reference>
<protein>
    <submittedName>
        <fullName evidence="7">Uncharacterized protein</fullName>
    </submittedName>
</protein>
<sequence length="817" mass="94857">MNKKNKKKGKAKSRSSSGKRSKSLSKKSKNDKITEPSTKYLLTENELSTGDVNSLSVVGNNILLAKPEKLEKAEMSMWSEPSRCCVCCIDRSTVPVCDCNGISKNIPQCIEDKSDQNDTEYQDKTTLCIGMLTKERDHYKEEFERLMKLFEKLNDSNENQERVRAQCRACDKKDQMIEYLQKENQILAKEKYFLMSRLEEGGNRLDMQSPGGACQKLPCKRTERERDLLKFDVQRLEEENDCLRDKFKATNESKTRDYVKFQEQRIEYENMISKLDGERRELMKAQGTRRIAINALEEKVQTYSDLLRVEQNETQRIRDQYYQLKKLHDQCDKALLDTQAQLMEVEAELLNCHNKKSTTDRKQSTYEYLGVDEIIEVVPEPKMVQELTASQRKSDEIANNETISRLKEENAELKKELSEKEKEVIACKEKYRTSEMMLVEKINEITNLQNENFVKSTEMKELQNNIEERDSMSRVLHAEVEHLNKETNALVNTNHQQQEDIQQYKVQISVAMETINELENKVKQLEGTIEKYEKQTQLMKLDLTRFESLAAARDREMDELLAYKLSLETTKGQMYSEAEEYRKKICGLECQCQKLKMNLMAESSKDNLISELNAKLAEIKAEKDALEKECTEISKKATKMENKLFQCICTICDNSQEKCTMLKCFLNENENLTSRGGTFVNVMVTGKDVATQVCICDGRCKKSKAPLSSHDHETLPVDKSSYKDDGDIYPIYEDPAITLVEKQHTEKVEDKVPPNFLYNFDDNQSMDVRTLSSYPRLQESYMNPAPYFPSEIVKEFVMDESLMPYRFAQTDLMNKNK</sequence>
<evidence type="ECO:0000256" key="1">
    <source>
        <dbReference type="ARBA" id="ARBA00004114"/>
    </source>
</evidence>
<dbReference type="EMBL" id="JARQZJ010000002">
    <property type="protein sequence ID" value="KAK9870332.1"/>
    <property type="molecule type" value="Genomic_DNA"/>
</dbReference>
<keyword evidence="8" id="KW-1185">Reference proteome</keyword>
<comment type="caution">
    <text evidence="7">The sequence shown here is derived from an EMBL/GenBank/DDBJ whole genome shotgun (WGS) entry which is preliminary data.</text>
</comment>
<proteinExistence type="inferred from homology"/>
<evidence type="ECO:0000256" key="3">
    <source>
        <dbReference type="ARBA" id="ARBA00023212"/>
    </source>
</evidence>
<dbReference type="PANTHER" id="PTHR20544">
    <property type="entry name" value="CENTROSOMAL PROTEIN CEP135"/>
    <property type="match status" value="1"/>
</dbReference>
<evidence type="ECO:0000256" key="5">
    <source>
        <dbReference type="SAM" id="Coils"/>
    </source>
</evidence>
<feature type="coiled-coil region" evidence="5">
    <location>
        <begin position="501"/>
        <end position="542"/>
    </location>
</feature>
<evidence type="ECO:0000313" key="7">
    <source>
        <dbReference type="EMBL" id="KAK9870332.1"/>
    </source>
</evidence>
<feature type="coiled-coil region" evidence="5">
    <location>
        <begin position="396"/>
        <end position="465"/>
    </location>
</feature>
<keyword evidence="5" id="KW-0175">Coiled coil</keyword>
<comment type="similarity">
    <text evidence="4">Belongs to the CEP135/TSGA10 family.</text>
</comment>
<evidence type="ECO:0000313" key="8">
    <source>
        <dbReference type="Proteomes" id="UP001431783"/>
    </source>
</evidence>
<organism evidence="7 8">
    <name type="scientific">Henosepilachna vigintioctopunctata</name>
    <dbReference type="NCBI Taxonomy" id="420089"/>
    <lineage>
        <taxon>Eukaryota</taxon>
        <taxon>Metazoa</taxon>
        <taxon>Ecdysozoa</taxon>
        <taxon>Arthropoda</taxon>
        <taxon>Hexapoda</taxon>
        <taxon>Insecta</taxon>
        <taxon>Pterygota</taxon>
        <taxon>Neoptera</taxon>
        <taxon>Endopterygota</taxon>
        <taxon>Coleoptera</taxon>
        <taxon>Polyphaga</taxon>
        <taxon>Cucujiformia</taxon>
        <taxon>Coccinelloidea</taxon>
        <taxon>Coccinellidae</taxon>
        <taxon>Epilachninae</taxon>
        <taxon>Epilachnini</taxon>
        <taxon>Henosepilachna</taxon>
    </lineage>
</organism>
<dbReference type="AlphaFoldDB" id="A0AAW1TQJ2"/>
<dbReference type="GO" id="GO:0005814">
    <property type="term" value="C:centriole"/>
    <property type="evidence" value="ECO:0007669"/>
    <property type="project" value="UniProtKB-SubCell"/>
</dbReference>
<feature type="coiled-coil region" evidence="5">
    <location>
        <begin position="219"/>
        <end position="253"/>
    </location>
</feature>
<dbReference type="PANTHER" id="PTHR20544:SF0">
    <property type="entry name" value="NUCLEOPROTEIN TPR_MLP1 DOMAIN-CONTAINING PROTEIN"/>
    <property type="match status" value="1"/>
</dbReference>
<name>A0AAW1TQJ2_9CUCU</name>
<feature type="coiled-coil region" evidence="5">
    <location>
        <begin position="605"/>
        <end position="643"/>
    </location>
</feature>
<gene>
    <name evidence="7" type="ORF">WA026_006417</name>
</gene>
<evidence type="ECO:0000256" key="4">
    <source>
        <dbReference type="ARBA" id="ARBA00038123"/>
    </source>
</evidence>
<keyword evidence="3" id="KW-0206">Cytoskeleton</keyword>
<evidence type="ECO:0000256" key="2">
    <source>
        <dbReference type="ARBA" id="ARBA00022490"/>
    </source>
</evidence>
<comment type="subcellular location">
    <subcellularLocation>
        <location evidence="1">Cytoplasm</location>
        <location evidence="1">Cytoskeleton</location>
        <location evidence="1">Microtubule organizing center</location>
        <location evidence="1">Centrosome</location>
        <location evidence="1">Centriole</location>
    </subcellularLocation>
</comment>
<dbReference type="Proteomes" id="UP001431783">
    <property type="component" value="Unassembled WGS sequence"/>
</dbReference>